<dbReference type="PANTHER" id="PTHR30098:SF2">
    <property type="entry name" value="LEUCYL_PHENYLALANYL-TRNA--PROTEIN TRANSFERASE"/>
    <property type="match status" value="1"/>
</dbReference>
<evidence type="ECO:0000256" key="2">
    <source>
        <dbReference type="ARBA" id="ARBA00022679"/>
    </source>
</evidence>
<dbReference type="EMBL" id="BAABGR010000002">
    <property type="protein sequence ID" value="GAA4509849.1"/>
    <property type="molecule type" value="Genomic_DNA"/>
</dbReference>
<comment type="similarity">
    <text evidence="4">Belongs to the L/F-transferase family.</text>
</comment>
<dbReference type="NCBIfam" id="TIGR00667">
    <property type="entry name" value="aat"/>
    <property type="match status" value="1"/>
</dbReference>
<keyword evidence="1 4" id="KW-0963">Cytoplasm</keyword>
<sequence>MIFRLEEDSILFPDPRLAEEDGLLAVGGDLRIERLLQAYALGIFPWYSEETPILWYAPHERFVLHPQEVKVSKSMCKILEQNLFDISYNKAFEQVIRHCASIERKDQEGTWIVDEMQEAYIELHREGYAHSVEVWQQGELVGGLYGVLVGKVFCGESMFSRVSNASKAALIYLCRSFDLELIDCQIYSAHLASMGAKLIYSTVFYNLLSKQEYIPNGLQKLFRYS</sequence>
<protein>
    <recommendedName>
        <fullName evidence="4">Leucyl/phenylalanyl-tRNA--protein transferase</fullName>
        <ecNumber evidence="4">2.3.2.6</ecNumber>
    </recommendedName>
    <alternativeName>
        <fullName evidence="4">L/F-transferase</fullName>
    </alternativeName>
    <alternativeName>
        <fullName evidence="4">Leucyltransferase</fullName>
    </alternativeName>
    <alternativeName>
        <fullName evidence="4">Phenyalanyltransferase</fullName>
    </alternativeName>
</protein>
<dbReference type="RefSeq" id="WP_345063019.1">
    <property type="nucleotide sequence ID" value="NZ_BAABGR010000002.1"/>
</dbReference>
<comment type="catalytic activity">
    <reaction evidence="4">
        <text>L-phenylalanyl-tRNA(Phe) + an N-terminal L-alpha-aminoacyl-[protein] = an N-terminal L-phenylalanyl-L-alpha-aminoacyl-[protein] + tRNA(Phe)</text>
        <dbReference type="Rhea" id="RHEA:43632"/>
        <dbReference type="Rhea" id="RHEA-COMP:9668"/>
        <dbReference type="Rhea" id="RHEA-COMP:9699"/>
        <dbReference type="Rhea" id="RHEA-COMP:10636"/>
        <dbReference type="Rhea" id="RHEA-COMP:10637"/>
        <dbReference type="ChEBI" id="CHEBI:78442"/>
        <dbReference type="ChEBI" id="CHEBI:78531"/>
        <dbReference type="ChEBI" id="CHEBI:78597"/>
        <dbReference type="ChEBI" id="CHEBI:83561"/>
        <dbReference type="EC" id="2.3.2.6"/>
    </reaction>
</comment>
<comment type="caution">
    <text evidence="5">The sequence shown here is derived from an EMBL/GenBank/DDBJ whole genome shotgun (WGS) entry which is preliminary data.</text>
</comment>
<evidence type="ECO:0000256" key="4">
    <source>
        <dbReference type="HAMAP-Rule" id="MF_00688"/>
    </source>
</evidence>
<dbReference type="InterPro" id="IPR042203">
    <property type="entry name" value="Leu/Phe-tRNA_Trfase_C"/>
</dbReference>
<dbReference type="InterPro" id="IPR042221">
    <property type="entry name" value="Leu/Phe-tRNA_Trfase_N"/>
</dbReference>
<comment type="subcellular location">
    <subcellularLocation>
        <location evidence="4">Cytoplasm</location>
    </subcellularLocation>
</comment>
<gene>
    <name evidence="4 5" type="primary">aat</name>
    <name evidence="5" type="ORF">GCM10023173_00480</name>
</gene>
<dbReference type="HAMAP" id="MF_00688">
    <property type="entry name" value="Leu_Phe_trans"/>
    <property type="match status" value="1"/>
</dbReference>
<accession>A0ABP8QV31</accession>
<dbReference type="GO" id="GO:0016740">
    <property type="term" value="F:transferase activity"/>
    <property type="evidence" value="ECO:0007669"/>
    <property type="project" value="UniProtKB-KW"/>
</dbReference>
<dbReference type="InterPro" id="IPR004616">
    <property type="entry name" value="Leu/Phe-tRNA_Trfase"/>
</dbReference>
<dbReference type="Proteomes" id="UP001500394">
    <property type="component" value="Unassembled WGS sequence"/>
</dbReference>
<proteinExistence type="inferred from homology"/>
<comment type="function">
    <text evidence="4">Functions in the N-end rule pathway of protein degradation where it conjugates Leu, Phe and, less efficiently, Met from aminoacyl-tRNAs to the N-termini of proteins containing an N-terminal arginine or lysine.</text>
</comment>
<dbReference type="SUPFAM" id="SSF55729">
    <property type="entry name" value="Acyl-CoA N-acyltransferases (Nat)"/>
    <property type="match status" value="1"/>
</dbReference>
<dbReference type="PANTHER" id="PTHR30098">
    <property type="entry name" value="LEUCYL/PHENYLALANYL-TRNA--PROTEIN TRANSFERASE"/>
    <property type="match status" value="1"/>
</dbReference>
<dbReference type="Gene3D" id="3.30.70.3550">
    <property type="entry name" value="Leucyl/phenylalanyl-tRNA-protein transferase, N-terminal domain"/>
    <property type="match status" value="1"/>
</dbReference>
<organism evidence="5 6">
    <name type="scientific">Sphingobacterium thermophilum</name>
    <dbReference type="NCBI Taxonomy" id="768534"/>
    <lineage>
        <taxon>Bacteria</taxon>
        <taxon>Pseudomonadati</taxon>
        <taxon>Bacteroidota</taxon>
        <taxon>Sphingobacteriia</taxon>
        <taxon>Sphingobacteriales</taxon>
        <taxon>Sphingobacteriaceae</taxon>
        <taxon>Sphingobacterium</taxon>
    </lineage>
</organism>
<evidence type="ECO:0000313" key="5">
    <source>
        <dbReference type="EMBL" id="GAA4509849.1"/>
    </source>
</evidence>
<evidence type="ECO:0000256" key="1">
    <source>
        <dbReference type="ARBA" id="ARBA00022490"/>
    </source>
</evidence>
<evidence type="ECO:0000256" key="3">
    <source>
        <dbReference type="ARBA" id="ARBA00023315"/>
    </source>
</evidence>
<comment type="catalytic activity">
    <reaction evidence="4">
        <text>N-terminal L-lysyl-[protein] + L-leucyl-tRNA(Leu) = N-terminal L-leucyl-L-lysyl-[protein] + tRNA(Leu) + H(+)</text>
        <dbReference type="Rhea" id="RHEA:12340"/>
        <dbReference type="Rhea" id="RHEA-COMP:9613"/>
        <dbReference type="Rhea" id="RHEA-COMP:9622"/>
        <dbReference type="Rhea" id="RHEA-COMP:12670"/>
        <dbReference type="Rhea" id="RHEA-COMP:12671"/>
        <dbReference type="ChEBI" id="CHEBI:15378"/>
        <dbReference type="ChEBI" id="CHEBI:65249"/>
        <dbReference type="ChEBI" id="CHEBI:78442"/>
        <dbReference type="ChEBI" id="CHEBI:78494"/>
        <dbReference type="ChEBI" id="CHEBI:133043"/>
        <dbReference type="EC" id="2.3.2.6"/>
    </reaction>
</comment>
<name>A0ABP8QV31_9SPHI</name>
<comment type="catalytic activity">
    <reaction evidence="4">
        <text>N-terminal L-arginyl-[protein] + L-leucyl-tRNA(Leu) = N-terminal L-leucyl-L-arginyl-[protein] + tRNA(Leu) + H(+)</text>
        <dbReference type="Rhea" id="RHEA:50416"/>
        <dbReference type="Rhea" id="RHEA-COMP:9613"/>
        <dbReference type="Rhea" id="RHEA-COMP:9622"/>
        <dbReference type="Rhea" id="RHEA-COMP:12672"/>
        <dbReference type="Rhea" id="RHEA-COMP:12673"/>
        <dbReference type="ChEBI" id="CHEBI:15378"/>
        <dbReference type="ChEBI" id="CHEBI:64719"/>
        <dbReference type="ChEBI" id="CHEBI:78442"/>
        <dbReference type="ChEBI" id="CHEBI:78494"/>
        <dbReference type="ChEBI" id="CHEBI:133044"/>
        <dbReference type="EC" id="2.3.2.6"/>
    </reaction>
</comment>
<reference evidence="6" key="1">
    <citation type="journal article" date="2019" name="Int. J. Syst. Evol. Microbiol.">
        <title>The Global Catalogue of Microorganisms (GCM) 10K type strain sequencing project: providing services to taxonomists for standard genome sequencing and annotation.</title>
        <authorList>
            <consortium name="The Broad Institute Genomics Platform"/>
            <consortium name="The Broad Institute Genome Sequencing Center for Infectious Disease"/>
            <person name="Wu L."/>
            <person name="Ma J."/>
        </authorList>
    </citation>
    <scope>NUCLEOTIDE SEQUENCE [LARGE SCALE GENOMIC DNA]</scope>
    <source>
        <strain evidence="6">JCM 17858</strain>
    </source>
</reference>
<dbReference type="EC" id="2.3.2.6" evidence="4"/>
<dbReference type="Gene3D" id="3.40.630.70">
    <property type="entry name" value="Leucyl/phenylalanyl-tRNA-protein transferase, C-terminal domain"/>
    <property type="match status" value="1"/>
</dbReference>
<keyword evidence="6" id="KW-1185">Reference proteome</keyword>
<dbReference type="Pfam" id="PF03588">
    <property type="entry name" value="Leu_Phe_trans"/>
    <property type="match status" value="1"/>
</dbReference>
<keyword evidence="2 4" id="KW-0808">Transferase</keyword>
<evidence type="ECO:0000313" key="6">
    <source>
        <dbReference type="Proteomes" id="UP001500394"/>
    </source>
</evidence>
<dbReference type="InterPro" id="IPR016181">
    <property type="entry name" value="Acyl_CoA_acyltransferase"/>
</dbReference>
<keyword evidence="3 4" id="KW-0012">Acyltransferase</keyword>